<evidence type="ECO:0000313" key="3">
    <source>
        <dbReference type="Proteomes" id="UP000465785"/>
    </source>
</evidence>
<reference evidence="2 3" key="1">
    <citation type="journal article" date="2019" name="Emerg. Microbes Infect.">
        <title>Comprehensive subspecies identification of 175 nontuberculous mycobacteria species based on 7547 genomic profiles.</title>
        <authorList>
            <person name="Matsumoto Y."/>
            <person name="Kinjo T."/>
            <person name="Motooka D."/>
            <person name="Nabeya D."/>
            <person name="Jung N."/>
            <person name="Uechi K."/>
            <person name="Horii T."/>
            <person name="Iida T."/>
            <person name="Fujita J."/>
            <person name="Nakamura S."/>
        </authorList>
    </citation>
    <scope>NUCLEOTIDE SEQUENCE [LARGE SCALE GENOMIC DNA]</scope>
    <source>
        <strain evidence="2 3">JCM 6399</strain>
    </source>
</reference>
<proteinExistence type="predicted"/>
<dbReference type="Pfam" id="PF13644">
    <property type="entry name" value="DKNYY"/>
    <property type="match status" value="2"/>
</dbReference>
<gene>
    <name evidence="2" type="ORF">MGALJ_37390</name>
</gene>
<keyword evidence="3" id="KW-1185">Reference proteome</keyword>
<organism evidence="2 3">
    <name type="scientific">Mycobacterium gallinarum</name>
    <dbReference type="NCBI Taxonomy" id="39689"/>
    <lineage>
        <taxon>Bacteria</taxon>
        <taxon>Bacillati</taxon>
        <taxon>Actinomycetota</taxon>
        <taxon>Actinomycetes</taxon>
        <taxon>Mycobacteriales</taxon>
        <taxon>Mycobacteriaceae</taxon>
        <taxon>Mycobacterium</taxon>
    </lineage>
</organism>
<keyword evidence="1" id="KW-0732">Signal</keyword>
<feature type="chain" id="PRO_5040782617" description="DKNYY family protein" evidence="1">
    <location>
        <begin position="21"/>
        <end position="289"/>
    </location>
</feature>
<feature type="signal peptide" evidence="1">
    <location>
        <begin position="1"/>
        <end position="20"/>
    </location>
</feature>
<accession>A0A9W4BAE6</accession>
<dbReference type="AlphaFoldDB" id="A0A9W4BAE6"/>
<dbReference type="KEGG" id="mgau:MGALJ_37390"/>
<evidence type="ECO:0000256" key="1">
    <source>
        <dbReference type="SAM" id="SignalP"/>
    </source>
</evidence>
<dbReference type="RefSeq" id="WP_163731178.1">
    <property type="nucleotide sequence ID" value="NZ_AP022601.1"/>
</dbReference>
<dbReference type="InterPro" id="IPR027375">
    <property type="entry name" value="DKNYY"/>
</dbReference>
<dbReference type="Proteomes" id="UP000465785">
    <property type="component" value="Chromosome"/>
</dbReference>
<sequence>MRRLIAAVSLVAVALLPACSRDTVPSSLFNAGGYHVRGEKVYYLRSFPGDAFEIDGADPASFHPFDQTYARDKSTVYVDGRALPGADASTFELLDRPGFAKDARHVYQRDRRLSDDPAHFELLDGDLSRDGAAVYRSDGEVLSDDPAHFAIISNADHYLFTKDARTVHVNGNPIDGADPATFEAVQGAYARDGRRVYCFTDQIAGADMASFRVLDGPYAADATRVYWMGKPIEGADPPSFRVLNADFECSADARRAYYRNSVVAGADPSTFPPNRSVTRCDETSISFAE</sequence>
<protein>
    <recommendedName>
        <fullName evidence="4">DKNYY family protein</fullName>
    </recommendedName>
</protein>
<evidence type="ECO:0008006" key="4">
    <source>
        <dbReference type="Google" id="ProtNLM"/>
    </source>
</evidence>
<dbReference type="EMBL" id="AP022601">
    <property type="protein sequence ID" value="BBY94070.1"/>
    <property type="molecule type" value="Genomic_DNA"/>
</dbReference>
<name>A0A9W4BAE6_9MYCO</name>
<evidence type="ECO:0000313" key="2">
    <source>
        <dbReference type="EMBL" id="BBY94070.1"/>
    </source>
</evidence>